<accession>A0ABV0W1H0</accession>
<reference evidence="1 2" key="1">
    <citation type="submission" date="2021-06" db="EMBL/GenBank/DDBJ databases">
        <authorList>
            <person name="Palmer J.M."/>
        </authorList>
    </citation>
    <scope>NUCLEOTIDE SEQUENCE [LARGE SCALE GENOMIC DNA]</scope>
    <source>
        <strain evidence="1 2">XR_2019</strain>
        <tissue evidence="1">Muscle</tissue>
    </source>
</reference>
<keyword evidence="2" id="KW-1185">Reference proteome</keyword>
<gene>
    <name evidence="1" type="ORF">XENORESO_010353</name>
</gene>
<evidence type="ECO:0000313" key="1">
    <source>
        <dbReference type="EMBL" id="MEQ2263380.1"/>
    </source>
</evidence>
<proteinExistence type="predicted"/>
<protein>
    <submittedName>
        <fullName evidence="1">Uncharacterized protein</fullName>
    </submittedName>
</protein>
<dbReference type="Proteomes" id="UP001444071">
    <property type="component" value="Unassembled WGS sequence"/>
</dbReference>
<dbReference type="EMBL" id="JAHRIM010022334">
    <property type="protein sequence ID" value="MEQ2263380.1"/>
    <property type="molecule type" value="Genomic_DNA"/>
</dbReference>
<evidence type="ECO:0000313" key="2">
    <source>
        <dbReference type="Proteomes" id="UP001444071"/>
    </source>
</evidence>
<organism evidence="1 2">
    <name type="scientific">Xenotaenia resolanae</name>
    <dbReference type="NCBI Taxonomy" id="208358"/>
    <lineage>
        <taxon>Eukaryota</taxon>
        <taxon>Metazoa</taxon>
        <taxon>Chordata</taxon>
        <taxon>Craniata</taxon>
        <taxon>Vertebrata</taxon>
        <taxon>Euteleostomi</taxon>
        <taxon>Actinopterygii</taxon>
        <taxon>Neopterygii</taxon>
        <taxon>Teleostei</taxon>
        <taxon>Neoteleostei</taxon>
        <taxon>Acanthomorphata</taxon>
        <taxon>Ovalentaria</taxon>
        <taxon>Atherinomorphae</taxon>
        <taxon>Cyprinodontiformes</taxon>
        <taxon>Goodeidae</taxon>
        <taxon>Xenotaenia</taxon>
    </lineage>
</organism>
<sequence>MAFSFGGAAPNTVAGTSGFSFGQFGAKTTASTAFGFNPTATTTTASSGFGTLTAPAFGAATTTAAPATGFSFGASNTGKKNILFKACNMCIVSLDHPPYRHTEDVNNTERLQALALSFISSMLLSLSSLPACFGCRIWGAWSWKHNSWWV</sequence>
<comment type="caution">
    <text evidence="1">The sequence shown here is derived from an EMBL/GenBank/DDBJ whole genome shotgun (WGS) entry which is preliminary data.</text>
</comment>
<name>A0ABV0W1H0_9TELE</name>